<reference evidence="1 2" key="1">
    <citation type="submission" date="2014-04" db="EMBL/GenBank/DDBJ databases">
        <title>Aquimarina sp. 22II-S11-z7 Genome Sequencing.</title>
        <authorList>
            <person name="Lai Q."/>
        </authorList>
    </citation>
    <scope>NUCLEOTIDE SEQUENCE [LARGE SCALE GENOMIC DNA]</scope>
    <source>
        <strain evidence="1 2">22II-S11-z7</strain>
    </source>
</reference>
<dbReference type="AlphaFoldDB" id="A0A023BTV8"/>
<accession>A0A023BTV8</accession>
<name>A0A023BTV8_9FLAO</name>
<evidence type="ECO:0000313" key="1">
    <source>
        <dbReference type="EMBL" id="EZH73436.1"/>
    </source>
</evidence>
<comment type="caution">
    <text evidence="1">The sequence shown here is derived from an EMBL/GenBank/DDBJ whole genome shotgun (WGS) entry which is preliminary data.</text>
</comment>
<sequence length="143" mass="16968">MSSRDRYTEIINGMKSDDKQLQWHTMVKWCTLWIDVEKKELKPLLELIKECKEVGFWECYYPSQSHYALGLSLGKNYDERYNLPMVYIRYNADKNNFDVQYQKGQGGETTRVDCGSKLSENHFKSITHWLGDKKNNSRDPENE</sequence>
<dbReference type="eggNOG" id="ENOG5032K7G">
    <property type="taxonomic scope" value="Bacteria"/>
</dbReference>
<dbReference type="STRING" id="1317122.ATO12_15970"/>
<keyword evidence="2" id="KW-1185">Reference proteome</keyword>
<evidence type="ECO:0000313" key="2">
    <source>
        <dbReference type="Proteomes" id="UP000023541"/>
    </source>
</evidence>
<gene>
    <name evidence="1" type="ORF">ATO12_15970</name>
</gene>
<dbReference type="OrthoDB" id="1162628at2"/>
<proteinExistence type="predicted"/>
<dbReference type="Proteomes" id="UP000023541">
    <property type="component" value="Unassembled WGS sequence"/>
</dbReference>
<organism evidence="1 2">
    <name type="scientific">Aquimarina atlantica</name>
    <dbReference type="NCBI Taxonomy" id="1317122"/>
    <lineage>
        <taxon>Bacteria</taxon>
        <taxon>Pseudomonadati</taxon>
        <taxon>Bacteroidota</taxon>
        <taxon>Flavobacteriia</taxon>
        <taxon>Flavobacteriales</taxon>
        <taxon>Flavobacteriaceae</taxon>
        <taxon>Aquimarina</taxon>
    </lineage>
</organism>
<dbReference type="EMBL" id="AQRA01000005">
    <property type="protein sequence ID" value="EZH73436.1"/>
    <property type="molecule type" value="Genomic_DNA"/>
</dbReference>
<protein>
    <submittedName>
        <fullName evidence="1">Uncharacterized protein</fullName>
    </submittedName>
</protein>
<dbReference type="RefSeq" id="WP_034242138.1">
    <property type="nucleotide sequence ID" value="NZ_AQRA01000005.1"/>
</dbReference>